<dbReference type="Pfam" id="PF07731">
    <property type="entry name" value="Cu-oxidase_2"/>
    <property type="match status" value="1"/>
</dbReference>
<dbReference type="GO" id="GO:0033573">
    <property type="term" value="C:high-affinity iron permease complex"/>
    <property type="evidence" value="ECO:0007669"/>
    <property type="project" value="TreeGrafter"/>
</dbReference>
<evidence type="ECO:0000256" key="2">
    <source>
        <dbReference type="ARBA" id="ARBA00010609"/>
    </source>
</evidence>
<dbReference type="InterPro" id="IPR002355">
    <property type="entry name" value="Cu_oxidase_Cu_BS"/>
</dbReference>
<dbReference type="CDD" id="cd13899">
    <property type="entry name" value="CuRO_3_Fet3p"/>
    <property type="match status" value="1"/>
</dbReference>
<evidence type="ECO:0000259" key="10">
    <source>
        <dbReference type="Pfam" id="PF00394"/>
    </source>
</evidence>
<dbReference type="InterPro" id="IPR033138">
    <property type="entry name" value="Cu_oxidase_CS"/>
</dbReference>
<evidence type="ECO:0000259" key="12">
    <source>
        <dbReference type="Pfam" id="PF07732"/>
    </source>
</evidence>
<keyword evidence="3" id="KW-0406">Ion transport</keyword>
<keyword evidence="9" id="KW-1133">Transmembrane helix</keyword>
<dbReference type="GO" id="GO:0010106">
    <property type="term" value="P:cellular response to iron ion starvation"/>
    <property type="evidence" value="ECO:0007669"/>
    <property type="project" value="TreeGrafter"/>
</dbReference>
<dbReference type="FunFam" id="2.60.40.420:FF:000024">
    <property type="entry name" value="FET5p Multicopper oxidase"/>
    <property type="match status" value="1"/>
</dbReference>
<evidence type="ECO:0000259" key="11">
    <source>
        <dbReference type="Pfam" id="PF07731"/>
    </source>
</evidence>
<evidence type="ECO:0000256" key="9">
    <source>
        <dbReference type="SAM" id="Phobius"/>
    </source>
</evidence>
<keyword evidence="9" id="KW-0472">Membrane</keyword>
<dbReference type="PROSITE" id="PS00079">
    <property type="entry name" value="MULTICOPPER_OXIDASE1"/>
    <property type="match status" value="2"/>
</dbReference>
<keyword evidence="9" id="KW-0812">Transmembrane</keyword>
<dbReference type="Pfam" id="PF07732">
    <property type="entry name" value="Cu-oxidase_3"/>
    <property type="match status" value="1"/>
</dbReference>
<proteinExistence type="inferred from homology"/>
<keyword evidence="8" id="KW-0325">Glycoprotein</keyword>
<feature type="domain" description="Plastocyanin-like" evidence="12">
    <location>
        <begin position="19"/>
        <end position="131"/>
    </location>
</feature>
<dbReference type="GO" id="GO:0005507">
    <property type="term" value="F:copper ion binding"/>
    <property type="evidence" value="ECO:0007669"/>
    <property type="project" value="InterPro"/>
</dbReference>
<organism evidence="13 14">
    <name type="scientific">[Candida] arabinofermentans NRRL YB-2248</name>
    <dbReference type="NCBI Taxonomy" id="983967"/>
    <lineage>
        <taxon>Eukaryota</taxon>
        <taxon>Fungi</taxon>
        <taxon>Dikarya</taxon>
        <taxon>Ascomycota</taxon>
        <taxon>Saccharomycotina</taxon>
        <taxon>Pichiomycetes</taxon>
        <taxon>Pichiales</taxon>
        <taxon>Pichiaceae</taxon>
        <taxon>Ogataea</taxon>
        <taxon>Ogataea/Candida clade</taxon>
    </lineage>
</organism>
<dbReference type="Gene3D" id="2.60.40.420">
    <property type="entry name" value="Cupredoxins - blue copper proteins"/>
    <property type="match status" value="3"/>
</dbReference>
<feature type="domain" description="Plastocyanin-like" evidence="11">
    <location>
        <begin position="355"/>
        <end position="494"/>
    </location>
</feature>
<keyword evidence="7" id="KW-0186">Copper</keyword>
<keyword evidence="3" id="KW-0410">Iron transport</keyword>
<feature type="transmembrane region" description="Helical" evidence="9">
    <location>
        <begin position="553"/>
        <end position="572"/>
    </location>
</feature>
<dbReference type="InterPro" id="IPR001117">
    <property type="entry name" value="Cu-oxidase_2nd"/>
</dbReference>
<comment type="similarity">
    <text evidence="2">Belongs to the multicopper oxidase family.</text>
</comment>
<evidence type="ECO:0000256" key="3">
    <source>
        <dbReference type="ARBA" id="ARBA00022496"/>
    </source>
</evidence>
<keyword evidence="5" id="KW-0732">Signal</keyword>
<evidence type="ECO:0000256" key="5">
    <source>
        <dbReference type="ARBA" id="ARBA00022729"/>
    </source>
</evidence>
<keyword evidence="4" id="KW-0479">Metal-binding</keyword>
<evidence type="ECO:0000313" key="14">
    <source>
        <dbReference type="Proteomes" id="UP000094801"/>
    </source>
</evidence>
<evidence type="ECO:0000313" key="13">
    <source>
        <dbReference type="EMBL" id="ODV88242.1"/>
    </source>
</evidence>
<gene>
    <name evidence="13" type="ORF">CANARDRAFT_174079</name>
</gene>
<dbReference type="PROSITE" id="PS00080">
    <property type="entry name" value="MULTICOPPER_OXIDASE2"/>
    <property type="match status" value="1"/>
</dbReference>
<dbReference type="OrthoDB" id="2121828at2759"/>
<evidence type="ECO:0000256" key="6">
    <source>
        <dbReference type="ARBA" id="ARBA00023002"/>
    </source>
</evidence>
<dbReference type="InterPro" id="IPR045087">
    <property type="entry name" value="Cu-oxidase_fam"/>
</dbReference>
<dbReference type="InterPro" id="IPR011706">
    <property type="entry name" value="Cu-oxidase_C"/>
</dbReference>
<dbReference type="AlphaFoldDB" id="A0A1E4T916"/>
<dbReference type="PANTHER" id="PTHR11709:SF361">
    <property type="entry name" value="IRON TRANSPORT MULTICOPPER OXIDASE FET3"/>
    <property type="match status" value="1"/>
</dbReference>
<dbReference type="InterPro" id="IPR044130">
    <property type="entry name" value="CuRO_2_Fet3-like"/>
</dbReference>
<dbReference type="CDD" id="cd13851">
    <property type="entry name" value="CuRO_1_Fet3p"/>
    <property type="match status" value="1"/>
</dbReference>
<evidence type="ECO:0000256" key="4">
    <source>
        <dbReference type="ARBA" id="ARBA00022723"/>
    </source>
</evidence>
<dbReference type="PANTHER" id="PTHR11709">
    <property type="entry name" value="MULTI-COPPER OXIDASE"/>
    <property type="match status" value="1"/>
</dbReference>
<reference evidence="14" key="1">
    <citation type="submission" date="2016-04" db="EMBL/GenBank/DDBJ databases">
        <title>Comparative genomics of biotechnologically important yeasts.</title>
        <authorList>
            <consortium name="DOE Joint Genome Institute"/>
            <person name="Riley R."/>
            <person name="Haridas S."/>
            <person name="Wolfe K.H."/>
            <person name="Lopes M.R."/>
            <person name="Hittinger C.T."/>
            <person name="Goker M."/>
            <person name="Salamov A."/>
            <person name="Wisecaver J."/>
            <person name="Long T.M."/>
            <person name="Aerts A.L."/>
            <person name="Barry K."/>
            <person name="Choi C."/>
            <person name="Clum A."/>
            <person name="Coughlan A.Y."/>
            <person name="Deshpande S."/>
            <person name="Douglass A.P."/>
            <person name="Hanson S.J."/>
            <person name="Klenk H.-P."/>
            <person name="Labutti K."/>
            <person name="Lapidus A."/>
            <person name="Lindquist E."/>
            <person name="Lipzen A."/>
            <person name="Meier-Kolthoff J.P."/>
            <person name="Ohm R.A."/>
            <person name="Otillar R.P."/>
            <person name="Pangilinan J."/>
            <person name="Peng Y."/>
            <person name="Rokas A."/>
            <person name="Rosa C.A."/>
            <person name="Scheuner C."/>
            <person name="Sibirny A.A."/>
            <person name="Slot J.C."/>
            <person name="Stielow J.B."/>
            <person name="Sun H."/>
            <person name="Kurtzman C.P."/>
            <person name="Blackwell M."/>
            <person name="Grigoriev I.V."/>
            <person name="Jeffries T.W."/>
        </authorList>
    </citation>
    <scope>NUCLEOTIDE SEQUENCE [LARGE SCALE GENOMIC DNA]</scope>
    <source>
        <strain evidence="14">NRRL YB-2248</strain>
    </source>
</reference>
<protein>
    <recommendedName>
        <fullName evidence="15">Multicopper oxidase</fullName>
    </recommendedName>
</protein>
<comment type="cofactor">
    <cofactor evidence="1">
        <name>Cu cation</name>
        <dbReference type="ChEBI" id="CHEBI:23378"/>
    </cofactor>
</comment>
<dbReference type="FunFam" id="2.60.40.420:FF:000022">
    <property type="entry name" value="FET5p Multicopper oxidase"/>
    <property type="match status" value="1"/>
</dbReference>
<dbReference type="CDD" id="cd13877">
    <property type="entry name" value="CuRO_2_Fet3p_like"/>
    <property type="match status" value="1"/>
</dbReference>
<keyword evidence="6" id="KW-0560">Oxidoreductase</keyword>
<name>A0A1E4T916_9ASCO</name>
<evidence type="ECO:0000256" key="8">
    <source>
        <dbReference type="ARBA" id="ARBA00023180"/>
    </source>
</evidence>
<keyword evidence="3" id="KW-0408">Iron</keyword>
<accession>A0A1E4T916</accession>
<keyword evidence="3" id="KW-0813">Transport</keyword>
<dbReference type="Proteomes" id="UP000094801">
    <property type="component" value="Unassembled WGS sequence"/>
</dbReference>
<evidence type="ECO:0008006" key="15">
    <source>
        <dbReference type="Google" id="ProtNLM"/>
    </source>
</evidence>
<dbReference type="InterPro" id="IPR011707">
    <property type="entry name" value="Cu-oxidase-like_N"/>
</dbReference>
<dbReference type="STRING" id="983967.A0A1E4T916"/>
<keyword evidence="14" id="KW-1185">Reference proteome</keyword>
<evidence type="ECO:0000256" key="1">
    <source>
        <dbReference type="ARBA" id="ARBA00001935"/>
    </source>
</evidence>
<dbReference type="EMBL" id="KV453847">
    <property type="protein sequence ID" value="ODV88242.1"/>
    <property type="molecule type" value="Genomic_DNA"/>
</dbReference>
<dbReference type="Pfam" id="PF00394">
    <property type="entry name" value="Cu-oxidase"/>
    <property type="match status" value="1"/>
</dbReference>
<dbReference type="InterPro" id="IPR008972">
    <property type="entry name" value="Cupredoxin"/>
</dbReference>
<feature type="domain" description="Plastocyanin-like" evidence="10">
    <location>
        <begin position="147"/>
        <end position="290"/>
    </location>
</feature>
<evidence type="ECO:0000256" key="7">
    <source>
        <dbReference type="ARBA" id="ARBA00023008"/>
    </source>
</evidence>
<dbReference type="GO" id="GO:0004322">
    <property type="term" value="F:ferroxidase activity"/>
    <property type="evidence" value="ECO:0007669"/>
    <property type="project" value="TreeGrafter"/>
</dbReference>
<dbReference type="SUPFAM" id="SSF49503">
    <property type="entry name" value="Cupredoxins"/>
    <property type="match status" value="3"/>
</dbReference>
<sequence length="641" mass="73482">MCVCVYVSKTHTYYFNASYILANPDGVFERQVISFNGSWPLPTLELNKGDRLQLTLYNGLGDTDTSLHFHGLFQNGSNHMDGPVGVTQCSIPPGMSFTYDFKIDQAGTYWYHSHSGAQYSDGLRGLLIVHDLEIESNYKFDHELQFSISDWYHDSSEKLIEKQLTRYNPTGAEPVPSNSLFNDTKNVTINVEPEKTYLIRLANIGIMVSQFIFIQDHDFEIIEVDGVYLKPTKASMIYLSVGQRMSILLKTKSLNEVKENFCFIQTLDTSMMDIIPNDLQVTSINYLTYDDNLPNSKPLKEYYDIESYKPYDDFNLKPIEEIPLLPEPDHIIEVTLHMDNLGDGINYAFFNNYTYVEPKIPTLLTALSSPEIYTNNAKIYGSNTNSFILNKGDIIDLIVNNEDDNKHPFHLHGHSFQAVIRSDEFDEPHHYNPDSDFEINKMPEYPVIRDTMMVKGNGYMVLRFEANNPGIWFFHCHLDFHLEQGLALTLIEAPLELQQQLMKTPPNQDYFDICNANNIPLKGNAAGNSKKWLDLSGENLQPDPLPDGFTLKGYIALFICTLAAITGLRSIYKFGMDDVKKDFSGNLTDEKKLIKDLIMKLTKEERIMSGGYYSYNSKKLIKIKRMIDELYEMEKKIENLN</sequence>
<dbReference type="GO" id="GO:0033215">
    <property type="term" value="P:reductive iron assimilation"/>
    <property type="evidence" value="ECO:0007669"/>
    <property type="project" value="TreeGrafter"/>
</dbReference>